<dbReference type="EMBL" id="FKBS01000017">
    <property type="protein sequence ID" value="SAI39817.1"/>
    <property type="molecule type" value="Genomic_DNA"/>
</dbReference>
<evidence type="ECO:0000313" key="4">
    <source>
        <dbReference type="EMBL" id="SAI39817.1"/>
    </source>
</evidence>
<protein>
    <submittedName>
        <fullName evidence="4">Enoyl-CoA hydratase</fullName>
        <ecNumber evidence="4">4.2.1.17</ecNumber>
    </submittedName>
</protein>
<dbReference type="OrthoDB" id="9807606at2"/>
<dbReference type="Pfam" id="PF00378">
    <property type="entry name" value="ECH_1"/>
    <property type="match status" value="1"/>
</dbReference>
<evidence type="ECO:0000313" key="5">
    <source>
        <dbReference type="Proteomes" id="UP000077037"/>
    </source>
</evidence>
<sequence>MSFECLQVEREGHVAIVYLNRAPVNAQNAQMRAEIIQVFDSFNDDDDVRCVVLASKLKVFSAGADVSERPAIKQKGPGAYWHHNRLVRESSLAIAECNKPVIAAVNGAALGAGFGLMTSCDIWVASNEAYVSMPEINVGLAGGTALLQRVFGKSRARRMFFTGMKVSADELYRLGLVEASLPPDQLMPYVMDLAREIASKAPIALRYAKEASQVTASMPPREGYRFEQNITVALSNTEDSREAQSAFLEKRAPVYKGR</sequence>
<dbReference type="InterPro" id="IPR018376">
    <property type="entry name" value="Enoyl-CoA_hyd/isom_CS"/>
</dbReference>
<dbReference type="PANTHER" id="PTHR11941:SF54">
    <property type="entry name" value="ENOYL-COA HYDRATASE, MITOCHONDRIAL"/>
    <property type="match status" value="1"/>
</dbReference>
<name>A0A157Q220_9BORD</name>
<dbReference type="CDD" id="cd06558">
    <property type="entry name" value="crotonase-like"/>
    <property type="match status" value="1"/>
</dbReference>
<dbReference type="Gene3D" id="3.90.226.10">
    <property type="entry name" value="2-enoyl-CoA Hydratase, Chain A, domain 1"/>
    <property type="match status" value="1"/>
</dbReference>
<dbReference type="RefSeq" id="WP_066414782.1">
    <property type="nucleotide sequence ID" value="NZ_FKBS01000017.1"/>
</dbReference>
<dbReference type="NCBIfam" id="NF005073">
    <property type="entry name" value="PRK06495.1"/>
    <property type="match status" value="1"/>
</dbReference>
<organism evidence="4 5">
    <name type="scientific">Bordetella ansorpii</name>
    <dbReference type="NCBI Taxonomy" id="288768"/>
    <lineage>
        <taxon>Bacteria</taxon>
        <taxon>Pseudomonadati</taxon>
        <taxon>Pseudomonadota</taxon>
        <taxon>Betaproteobacteria</taxon>
        <taxon>Burkholderiales</taxon>
        <taxon>Alcaligenaceae</taxon>
        <taxon>Bordetella</taxon>
    </lineage>
</organism>
<evidence type="ECO:0000256" key="1">
    <source>
        <dbReference type="ARBA" id="ARBA00005254"/>
    </source>
</evidence>
<dbReference type="EC" id="4.2.1.17" evidence="4"/>
<accession>A0A157Q220</accession>
<keyword evidence="2 4" id="KW-0456">Lyase</keyword>
<dbReference type="Proteomes" id="UP000077037">
    <property type="component" value="Unassembled WGS sequence"/>
</dbReference>
<dbReference type="Gene3D" id="1.10.12.10">
    <property type="entry name" value="Lyase 2-enoyl-coa Hydratase, Chain A, domain 2"/>
    <property type="match status" value="1"/>
</dbReference>
<dbReference type="InterPro" id="IPR014748">
    <property type="entry name" value="Enoyl-CoA_hydra_C"/>
</dbReference>
<dbReference type="SUPFAM" id="SSF52096">
    <property type="entry name" value="ClpP/crotonase"/>
    <property type="match status" value="1"/>
</dbReference>
<dbReference type="AlphaFoldDB" id="A0A157Q220"/>
<dbReference type="PROSITE" id="PS00166">
    <property type="entry name" value="ENOYL_COA_HYDRATASE"/>
    <property type="match status" value="1"/>
</dbReference>
<dbReference type="InterPro" id="IPR029045">
    <property type="entry name" value="ClpP/crotonase-like_dom_sf"/>
</dbReference>
<dbReference type="PANTHER" id="PTHR11941">
    <property type="entry name" value="ENOYL-COA HYDRATASE-RELATED"/>
    <property type="match status" value="1"/>
</dbReference>
<evidence type="ECO:0000256" key="2">
    <source>
        <dbReference type="ARBA" id="ARBA00023239"/>
    </source>
</evidence>
<dbReference type="GO" id="GO:0004300">
    <property type="term" value="F:enoyl-CoA hydratase activity"/>
    <property type="evidence" value="ECO:0007669"/>
    <property type="project" value="UniProtKB-EC"/>
</dbReference>
<comment type="similarity">
    <text evidence="1 3">Belongs to the enoyl-CoA hydratase/isomerase family.</text>
</comment>
<dbReference type="GO" id="GO:0006635">
    <property type="term" value="P:fatty acid beta-oxidation"/>
    <property type="evidence" value="ECO:0007669"/>
    <property type="project" value="TreeGrafter"/>
</dbReference>
<gene>
    <name evidence="4" type="primary">echA8_10</name>
    <name evidence="4" type="ORF">SAMEA1982600_03126</name>
</gene>
<evidence type="ECO:0000256" key="3">
    <source>
        <dbReference type="RuleBase" id="RU003707"/>
    </source>
</evidence>
<proteinExistence type="inferred from homology"/>
<reference evidence="4 5" key="1">
    <citation type="submission" date="2016-03" db="EMBL/GenBank/DDBJ databases">
        <authorList>
            <consortium name="Pathogen Informatics"/>
        </authorList>
    </citation>
    <scope>NUCLEOTIDE SEQUENCE [LARGE SCALE GENOMIC DNA]</scope>
    <source>
        <strain evidence="4 5">NCTC13364</strain>
    </source>
</reference>
<dbReference type="InterPro" id="IPR001753">
    <property type="entry name" value="Enoyl-CoA_hydra/iso"/>
</dbReference>